<sequence length="119" mass="13156">MCLEEKDVGCVIICFFSTPLGWILKVALGHCCRRLDASVRLPDCLPACCRGMHLSSCTDAGLQSSGNPQWPGGDDIIPEQLWLTQYSVFYSNHIAMSLPISQPFKSFNYIAATLKQCLL</sequence>
<proteinExistence type="predicted"/>
<dbReference type="EMBL" id="OY660878">
    <property type="protein sequence ID" value="CAJ1073519.1"/>
    <property type="molecule type" value="Genomic_DNA"/>
</dbReference>
<name>A0AAV1GKB2_XYRNO</name>
<dbReference type="AlphaFoldDB" id="A0AAV1GKB2"/>
<accession>A0AAV1GKB2</accession>
<dbReference type="Proteomes" id="UP001178508">
    <property type="component" value="Chromosome 15"/>
</dbReference>
<gene>
    <name evidence="1" type="ORF">XNOV1_A036741</name>
</gene>
<protein>
    <submittedName>
        <fullName evidence="1">Uncharacterized protein</fullName>
    </submittedName>
</protein>
<keyword evidence="2" id="KW-1185">Reference proteome</keyword>
<evidence type="ECO:0000313" key="1">
    <source>
        <dbReference type="EMBL" id="CAJ1073519.1"/>
    </source>
</evidence>
<organism evidence="1 2">
    <name type="scientific">Xyrichtys novacula</name>
    <name type="common">Pearly razorfish</name>
    <name type="synonym">Hemipteronotus novacula</name>
    <dbReference type="NCBI Taxonomy" id="13765"/>
    <lineage>
        <taxon>Eukaryota</taxon>
        <taxon>Metazoa</taxon>
        <taxon>Chordata</taxon>
        <taxon>Craniata</taxon>
        <taxon>Vertebrata</taxon>
        <taxon>Euteleostomi</taxon>
        <taxon>Actinopterygii</taxon>
        <taxon>Neopterygii</taxon>
        <taxon>Teleostei</taxon>
        <taxon>Neoteleostei</taxon>
        <taxon>Acanthomorphata</taxon>
        <taxon>Eupercaria</taxon>
        <taxon>Labriformes</taxon>
        <taxon>Labridae</taxon>
        <taxon>Xyrichtys</taxon>
    </lineage>
</organism>
<reference evidence="1" key="1">
    <citation type="submission" date="2023-08" db="EMBL/GenBank/DDBJ databases">
        <authorList>
            <person name="Alioto T."/>
            <person name="Alioto T."/>
            <person name="Gomez Garrido J."/>
        </authorList>
    </citation>
    <scope>NUCLEOTIDE SEQUENCE</scope>
</reference>
<evidence type="ECO:0000313" key="2">
    <source>
        <dbReference type="Proteomes" id="UP001178508"/>
    </source>
</evidence>